<comment type="caution">
    <text evidence="3">The sequence shown here is derived from an EMBL/GenBank/DDBJ whole genome shotgun (WGS) entry which is preliminary data.</text>
</comment>
<keyword evidence="2" id="KW-0812">Transmembrane</keyword>
<dbReference type="RefSeq" id="WP_344777753.1">
    <property type="nucleotide sequence ID" value="NZ_BAABAH010000015.1"/>
</dbReference>
<feature type="region of interest" description="Disordered" evidence="1">
    <location>
        <begin position="61"/>
        <end position="83"/>
    </location>
</feature>
<keyword evidence="2" id="KW-0472">Membrane</keyword>
<proteinExistence type="predicted"/>
<feature type="transmembrane region" description="Helical" evidence="2">
    <location>
        <begin position="41"/>
        <end position="61"/>
    </location>
</feature>
<protein>
    <submittedName>
        <fullName evidence="3">Uncharacterized protein</fullName>
    </submittedName>
</protein>
<evidence type="ECO:0000256" key="2">
    <source>
        <dbReference type="SAM" id="Phobius"/>
    </source>
</evidence>
<name>A0ABP7IZG4_9ACTN</name>
<evidence type="ECO:0000256" key="1">
    <source>
        <dbReference type="SAM" id="MobiDB-lite"/>
    </source>
</evidence>
<sequence length="285" mass="30264">MNEHEMTDVLARSADRLEPDVATIVAAATRRGRRSIRRRRIGGAAAVVALVGVVTATVPGWDGGGDRGVDSTTTQPSGSAGPRKLAASDAIRAGLADALPDGDVTDLKVTAYEDGGGVDVSLRFNGDRVELEAERSLPPAYFAEDPGPRPQGCDESAFPEGHGVATIEALRNMTAHDGQSARCLNWVSASRERECVTDADCWDRYYAEFLSGNPCLRTPDLTGCTQLPDGSWLHTGTRDAAGQGTASTADLSTVDRFQVRAEDFGSALSPDQLGELVASDIWFER</sequence>
<dbReference type="Proteomes" id="UP001501821">
    <property type="component" value="Unassembled WGS sequence"/>
</dbReference>
<organism evidence="3 4">
    <name type="scientific">Nocardioides panacisoli</name>
    <dbReference type="NCBI Taxonomy" id="627624"/>
    <lineage>
        <taxon>Bacteria</taxon>
        <taxon>Bacillati</taxon>
        <taxon>Actinomycetota</taxon>
        <taxon>Actinomycetes</taxon>
        <taxon>Propionibacteriales</taxon>
        <taxon>Nocardioidaceae</taxon>
        <taxon>Nocardioides</taxon>
    </lineage>
</organism>
<accession>A0ABP7IZG4</accession>
<keyword evidence="2" id="KW-1133">Transmembrane helix</keyword>
<gene>
    <name evidence="3" type="ORF">GCM10022242_34510</name>
</gene>
<keyword evidence="4" id="KW-1185">Reference proteome</keyword>
<dbReference type="EMBL" id="BAABAH010000015">
    <property type="protein sequence ID" value="GAA3830194.1"/>
    <property type="molecule type" value="Genomic_DNA"/>
</dbReference>
<reference evidence="4" key="1">
    <citation type="journal article" date="2019" name="Int. J. Syst. Evol. Microbiol.">
        <title>The Global Catalogue of Microorganisms (GCM) 10K type strain sequencing project: providing services to taxonomists for standard genome sequencing and annotation.</title>
        <authorList>
            <consortium name="The Broad Institute Genomics Platform"/>
            <consortium name="The Broad Institute Genome Sequencing Center for Infectious Disease"/>
            <person name="Wu L."/>
            <person name="Ma J."/>
        </authorList>
    </citation>
    <scope>NUCLEOTIDE SEQUENCE [LARGE SCALE GENOMIC DNA]</scope>
    <source>
        <strain evidence="4">JCM 16953</strain>
    </source>
</reference>
<evidence type="ECO:0000313" key="3">
    <source>
        <dbReference type="EMBL" id="GAA3830194.1"/>
    </source>
</evidence>
<evidence type="ECO:0000313" key="4">
    <source>
        <dbReference type="Proteomes" id="UP001501821"/>
    </source>
</evidence>